<dbReference type="GO" id="GO:0004577">
    <property type="term" value="F:N-acetylglucosaminyldiphosphodolichol N-acetylglucosaminyltransferase activity"/>
    <property type="evidence" value="ECO:0007669"/>
    <property type="project" value="TreeGrafter"/>
</dbReference>
<proteinExistence type="inferred from homology"/>
<name>A0A9P8PJB5_WICPI</name>
<dbReference type="OrthoDB" id="17098at2759"/>
<dbReference type="GO" id="GO:0031965">
    <property type="term" value="C:nuclear membrane"/>
    <property type="evidence" value="ECO:0007669"/>
    <property type="project" value="UniProtKB-SubCell"/>
</dbReference>
<dbReference type="GO" id="GO:0043541">
    <property type="term" value="C:UDP-N-acetylglucosamine transferase complex"/>
    <property type="evidence" value="ECO:0007669"/>
    <property type="project" value="TreeGrafter"/>
</dbReference>
<comment type="similarity">
    <text evidence="3 11">Belongs to the ALG14 family.</text>
</comment>
<dbReference type="Proteomes" id="UP000774326">
    <property type="component" value="Unassembled WGS sequence"/>
</dbReference>
<evidence type="ECO:0000256" key="11">
    <source>
        <dbReference type="RuleBase" id="RU362127"/>
    </source>
</evidence>
<accession>A0A9P8PJB5</accession>
<evidence type="ECO:0000256" key="8">
    <source>
        <dbReference type="ARBA" id="ARBA00022989"/>
    </source>
</evidence>
<evidence type="ECO:0000256" key="2">
    <source>
        <dbReference type="ARBA" id="ARBA00004590"/>
    </source>
</evidence>
<evidence type="ECO:0000256" key="1">
    <source>
        <dbReference type="ARBA" id="ARBA00004389"/>
    </source>
</evidence>
<dbReference type="PANTHER" id="PTHR12154:SF4">
    <property type="entry name" value="UDP-N-ACETYLGLUCOSAMINE TRANSFERASE SUBUNIT ALG14 HOMOLOG"/>
    <property type="match status" value="1"/>
</dbReference>
<dbReference type="Pfam" id="PF08660">
    <property type="entry name" value="Alg14"/>
    <property type="match status" value="1"/>
</dbReference>
<evidence type="ECO:0000313" key="12">
    <source>
        <dbReference type="EMBL" id="KAH3672877.1"/>
    </source>
</evidence>
<keyword evidence="9 11" id="KW-0472">Membrane</keyword>
<comment type="function">
    <text evidence="11">Involved in protein N-glycosylation. Essential for the second step of the dolichol-linked oligosaccharide pathway. Anchors the catalytic subunit ALG13 to the ER.</text>
</comment>
<evidence type="ECO:0000256" key="3">
    <source>
        <dbReference type="ARBA" id="ARBA00009731"/>
    </source>
</evidence>
<evidence type="ECO:0000256" key="9">
    <source>
        <dbReference type="ARBA" id="ARBA00023136"/>
    </source>
</evidence>
<reference evidence="12" key="1">
    <citation type="journal article" date="2021" name="Open Biol.">
        <title>Shared evolutionary footprints suggest mitochondrial oxidative damage underlies multiple complex I losses in fungi.</title>
        <authorList>
            <person name="Schikora-Tamarit M.A."/>
            <person name="Marcet-Houben M."/>
            <person name="Nosek J."/>
            <person name="Gabaldon T."/>
        </authorList>
    </citation>
    <scope>NUCLEOTIDE SEQUENCE</scope>
    <source>
        <strain evidence="12">CBS2887</strain>
    </source>
</reference>
<dbReference type="EMBL" id="JAEUBG010005764">
    <property type="protein sequence ID" value="KAH3672877.1"/>
    <property type="molecule type" value="Genomic_DNA"/>
</dbReference>
<dbReference type="PANTHER" id="PTHR12154">
    <property type="entry name" value="GLYCOSYL TRANSFERASE-RELATED"/>
    <property type="match status" value="1"/>
</dbReference>
<comment type="caution">
    <text evidence="12">The sequence shown here is derived from an EMBL/GenBank/DDBJ whole genome shotgun (WGS) entry which is preliminary data.</text>
</comment>
<protein>
    <recommendedName>
        <fullName evidence="5 11">UDP-N-acetylglucosamine transferase subunit ALG14</fullName>
    </recommendedName>
    <alternativeName>
        <fullName evidence="10 11">Asparagine-linked glycosylation protein 14</fullName>
    </alternativeName>
</protein>
<evidence type="ECO:0000256" key="6">
    <source>
        <dbReference type="ARBA" id="ARBA00022692"/>
    </source>
</evidence>
<evidence type="ECO:0000256" key="7">
    <source>
        <dbReference type="ARBA" id="ARBA00022824"/>
    </source>
</evidence>
<gene>
    <name evidence="11" type="primary">ALG14</name>
    <name evidence="12" type="ORF">WICPIJ_010006</name>
</gene>
<dbReference type="AlphaFoldDB" id="A0A9P8PJB5"/>
<evidence type="ECO:0000313" key="13">
    <source>
        <dbReference type="Proteomes" id="UP000774326"/>
    </source>
</evidence>
<dbReference type="InterPro" id="IPR013969">
    <property type="entry name" value="Oligosacch_biosynth_Alg14"/>
</dbReference>
<comment type="subunit">
    <text evidence="4 11">Heterodimer with ALG13 to form a functional enzyme.</text>
</comment>
<sequence length="223" mass="24924">MSQQSILDFFLTLMFLITGALGLRLYQKIPYFHNVSIERKRSLKGQNLMVLLGSGGHTGEMFRLLSSISELSELGSINWCVSSGDTTSVVQLDNFLKKTNLTKFNSVIQLSRARKVGESWGSSIISTLKSFVSSLHSILSLKSYPDVLMVNGPGTAVPLCYLFLIMNVLGISNTKILYVESLARVNQLSLSGRLCYWISDRFLVQWPGLTTKYQRAEYHGILV</sequence>
<keyword evidence="7 11" id="KW-0256">Endoplasmic reticulum</keyword>
<evidence type="ECO:0000256" key="10">
    <source>
        <dbReference type="ARBA" id="ARBA00032062"/>
    </source>
</evidence>
<keyword evidence="6 11" id="KW-0812">Transmembrane</keyword>
<evidence type="ECO:0000256" key="5">
    <source>
        <dbReference type="ARBA" id="ARBA00017467"/>
    </source>
</evidence>
<feature type="transmembrane region" description="Helical" evidence="11">
    <location>
        <begin position="6"/>
        <end position="26"/>
    </location>
</feature>
<organism evidence="12 13">
    <name type="scientific">Wickerhamomyces pijperi</name>
    <name type="common">Yeast</name>
    <name type="synonym">Pichia pijperi</name>
    <dbReference type="NCBI Taxonomy" id="599730"/>
    <lineage>
        <taxon>Eukaryota</taxon>
        <taxon>Fungi</taxon>
        <taxon>Dikarya</taxon>
        <taxon>Ascomycota</taxon>
        <taxon>Saccharomycotina</taxon>
        <taxon>Saccharomycetes</taxon>
        <taxon>Phaffomycetales</taxon>
        <taxon>Wickerhamomycetaceae</taxon>
        <taxon>Wickerhamomyces</taxon>
    </lineage>
</organism>
<dbReference type="GO" id="GO:0006488">
    <property type="term" value="P:dolichol-linked oligosaccharide biosynthetic process"/>
    <property type="evidence" value="ECO:0007669"/>
    <property type="project" value="InterPro"/>
</dbReference>
<keyword evidence="13" id="KW-1185">Reference proteome</keyword>
<dbReference type="Gene3D" id="3.40.50.2000">
    <property type="entry name" value="Glycogen Phosphorylase B"/>
    <property type="match status" value="1"/>
</dbReference>
<reference evidence="12" key="2">
    <citation type="submission" date="2021-01" db="EMBL/GenBank/DDBJ databases">
        <authorList>
            <person name="Schikora-Tamarit M.A."/>
        </authorList>
    </citation>
    <scope>NUCLEOTIDE SEQUENCE</scope>
    <source>
        <strain evidence="12">CBS2887</strain>
    </source>
</reference>
<comment type="subcellular location">
    <subcellularLocation>
        <location evidence="1 11">Endoplasmic reticulum membrane</location>
        <topology evidence="1 11">Single-pass membrane protein</topology>
    </subcellularLocation>
    <subcellularLocation>
        <location evidence="2">Nucleus membrane</location>
        <topology evidence="2">Single-pass membrane protein</topology>
    </subcellularLocation>
</comment>
<evidence type="ECO:0000256" key="4">
    <source>
        <dbReference type="ARBA" id="ARBA00011335"/>
    </source>
</evidence>
<keyword evidence="8 11" id="KW-1133">Transmembrane helix</keyword>